<dbReference type="OrthoDB" id="6752011at2759"/>
<dbReference type="PANTHER" id="PTHR46114:SF2">
    <property type="entry name" value="CULLIN N-TERMINAL DOMAIN-CONTAINING PROTEIN"/>
    <property type="match status" value="1"/>
</dbReference>
<comment type="caution">
    <text evidence="1">The sequence shown here is derived from an EMBL/GenBank/DDBJ whole genome shotgun (WGS) entry which is preliminary data.</text>
</comment>
<name>A0A8K0GGF6_IGNLU</name>
<gene>
    <name evidence="1" type="ORF">ILUMI_07885</name>
</gene>
<protein>
    <submittedName>
        <fullName evidence="1">Uncharacterized protein</fullName>
    </submittedName>
</protein>
<proteinExistence type="predicted"/>
<dbReference type="PANTHER" id="PTHR46114">
    <property type="entry name" value="APPLE DOMAIN-CONTAINING PROTEIN"/>
    <property type="match status" value="1"/>
</dbReference>
<dbReference type="EMBL" id="VTPC01003593">
    <property type="protein sequence ID" value="KAF2898291.1"/>
    <property type="molecule type" value="Genomic_DNA"/>
</dbReference>
<evidence type="ECO:0000313" key="2">
    <source>
        <dbReference type="Proteomes" id="UP000801492"/>
    </source>
</evidence>
<sequence>MEELPKQENTERLRNILNKKKIKNLVKGREHKAWIDSDKVSTLRNMGEQRGRSYGKALNKEAGCFQYLEEKFSDAKLKEGIFIGPDIKKLMKHDIFETKLEEDEKEAWSDFKEVVNKLLENQKDPKFKNIVENMLTRFQDMEEKILTKDDNIIGRLKEYLEELLGTDIRTKDDKGEEGEGEITMKKLNNAMRKIKIGKVAGVDEISPEQLKYIGVQAANHI</sequence>
<reference evidence="1" key="1">
    <citation type="submission" date="2019-08" db="EMBL/GenBank/DDBJ databases">
        <title>The genome of the North American firefly Photinus pyralis.</title>
        <authorList>
            <consortium name="Photinus pyralis genome working group"/>
            <person name="Fallon T.R."/>
            <person name="Sander Lower S.E."/>
            <person name="Weng J.-K."/>
        </authorList>
    </citation>
    <scope>NUCLEOTIDE SEQUENCE</scope>
    <source>
        <strain evidence="1">TRF0915ILg1</strain>
        <tissue evidence="1">Whole body</tissue>
    </source>
</reference>
<evidence type="ECO:0000313" key="1">
    <source>
        <dbReference type="EMBL" id="KAF2898291.1"/>
    </source>
</evidence>
<accession>A0A8K0GGF6</accession>
<dbReference type="AlphaFoldDB" id="A0A8K0GGF6"/>
<organism evidence="1 2">
    <name type="scientific">Ignelater luminosus</name>
    <name type="common">Cucubano</name>
    <name type="synonym">Pyrophorus luminosus</name>
    <dbReference type="NCBI Taxonomy" id="2038154"/>
    <lineage>
        <taxon>Eukaryota</taxon>
        <taxon>Metazoa</taxon>
        <taxon>Ecdysozoa</taxon>
        <taxon>Arthropoda</taxon>
        <taxon>Hexapoda</taxon>
        <taxon>Insecta</taxon>
        <taxon>Pterygota</taxon>
        <taxon>Neoptera</taxon>
        <taxon>Endopterygota</taxon>
        <taxon>Coleoptera</taxon>
        <taxon>Polyphaga</taxon>
        <taxon>Elateriformia</taxon>
        <taxon>Elateroidea</taxon>
        <taxon>Elateridae</taxon>
        <taxon>Agrypninae</taxon>
        <taxon>Pyrophorini</taxon>
        <taxon>Ignelater</taxon>
    </lineage>
</organism>
<keyword evidence="2" id="KW-1185">Reference proteome</keyword>
<dbReference type="Proteomes" id="UP000801492">
    <property type="component" value="Unassembled WGS sequence"/>
</dbReference>